<sequence length="175" mass="20606">MEERRVGLDSQCFSYLLDVLDERVDLAEDILEVGRTLVRCWLYRDKYLLTQKVVDEYRAIRKAERLELHASFNRVHFFQEPVRNQSRVEARFLELKPFHSGLSDCRILAEAEDSGFDVLLMYDKDFCGRLASRAQGVALMKPADYWASLAIPRGTQPKSMPTWDNPLSKETWWRW</sequence>
<dbReference type="KEGG" id="mfu:LILAB_32170"/>
<evidence type="ECO:0000313" key="1">
    <source>
        <dbReference type="EMBL" id="AEI68315.1"/>
    </source>
</evidence>
<dbReference type="HOGENOM" id="CLU_1530914_0_0_7"/>
<organism evidence="1 2">
    <name type="scientific">Myxococcus fulvus (strain ATCC BAA-855 / HW-1)</name>
    <dbReference type="NCBI Taxonomy" id="483219"/>
    <lineage>
        <taxon>Bacteria</taxon>
        <taxon>Pseudomonadati</taxon>
        <taxon>Myxococcota</taxon>
        <taxon>Myxococcia</taxon>
        <taxon>Myxococcales</taxon>
        <taxon>Cystobacterineae</taxon>
        <taxon>Myxococcaceae</taxon>
        <taxon>Myxococcus</taxon>
    </lineage>
</organism>
<dbReference type="AlphaFoldDB" id="F8C9N6"/>
<gene>
    <name evidence="1" type="ordered locus">LILAB_32170</name>
</gene>
<evidence type="ECO:0008006" key="3">
    <source>
        <dbReference type="Google" id="ProtNLM"/>
    </source>
</evidence>
<accession>F8C9N6</accession>
<reference evidence="1 2" key="1">
    <citation type="journal article" date="2011" name="J. Bacteriol.">
        <title>Genome sequence of the halotolerant marine bacterium Myxococcus fulvus HW-1.</title>
        <authorList>
            <person name="Li Z.F."/>
            <person name="Li X."/>
            <person name="Liu H."/>
            <person name="Liu X."/>
            <person name="Han K."/>
            <person name="Wu Z.H."/>
            <person name="Hu W."/>
            <person name="Li F.F."/>
            <person name="Li Y.Z."/>
        </authorList>
    </citation>
    <scope>NUCLEOTIDE SEQUENCE [LARGE SCALE GENOMIC DNA]</scope>
    <source>
        <strain evidence="2">ATCC BAA-855 / HW-1</strain>
    </source>
</reference>
<evidence type="ECO:0000313" key="2">
    <source>
        <dbReference type="Proteomes" id="UP000000488"/>
    </source>
</evidence>
<protein>
    <recommendedName>
        <fullName evidence="3">PIN domain-containing protein</fullName>
    </recommendedName>
</protein>
<name>F8C9N6_MYXFH</name>
<dbReference type="EMBL" id="CP002830">
    <property type="protein sequence ID" value="AEI68315.1"/>
    <property type="molecule type" value="Genomic_DNA"/>
</dbReference>
<proteinExistence type="predicted"/>
<dbReference type="Proteomes" id="UP000000488">
    <property type="component" value="Chromosome"/>
</dbReference>